<proteinExistence type="predicted"/>
<dbReference type="KEGG" id="ocn:CUC15_04255"/>
<name>A0A345PDZ3_9BACI</name>
<dbReference type="Proteomes" id="UP000253908">
    <property type="component" value="Chromosome"/>
</dbReference>
<dbReference type="RefSeq" id="WP_114915516.1">
    <property type="nucleotide sequence ID" value="NZ_CP024848.1"/>
</dbReference>
<accession>A0A345PDZ3</accession>
<dbReference type="OrthoDB" id="2974415at2"/>
<gene>
    <name evidence="1" type="ORF">CUC15_04255</name>
</gene>
<reference evidence="2" key="1">
    <citation type="submission" date="2017-11" db="EMBL/GenBank/DDBJ databases">
        <authorList>
            <person name="Zhu W."/>
        </authorList>
    </citation>
    <scope>NUCLEOTIDE SEQUENCE [LARGE SCALE GENOMIC DNA]</scope>
    <source>
        <strain evidence="2">160</strain>
    </source>
</reference>
<keyword evidence="2" id="KW-1185">Reference proteome</keyword>
<organism evidence="1 2">
    <name type="scientific">Oceanobacillus zhaokaii</name>
    <dbReference type="NCBI Taxonomy" id="2052660"/>
    <lineage>
        <taxon>Bacteria</taxon>
        <taxon>Bacillati</taxon>
        <taxon>Bacillota</taxon>
        <taxon>Bacilli</taxon>
        <taxon>Bacillales</taxon>
        <taxon>Bacillaceae</taxon>
        <taxon>Oceanobacillus</taxon>
    </lineage>
</organism>
<protein>
    <submittedName>
        <fullName evidence="1">Uncharacterized protein</fullName>
    </submittedName>
</protein>
<evidence type="ECO:0000313" key="1">
    <source>
        <dbReference type="EMBL" id="AXI08223.1"/>
    </source>
</evidence>
<evidence type="ECO:0000313" key="2">
    <source>
        <dbReference type="Proteomes" id="UP000253908"/>
    </source>
</evidence>
<dbReference type="AlphaFoldDB" id="A0A345PDZ3"/>
<sequence length="238" mass="27282">MKTLTKTYGWVTESGERVGRYKDKNGYGFSGFYLREYKKNDEVVVLNNGHLQCRYKYPKTEKLPHVSNMLDWSNLLFCGGYNVLLPNGEYTDTNGRLLEEVSIGNKPMGFMLCRNIEEINEITDKIERIHLRYSISENNHSAFPYEIGIANNGTMEELFDLASLVETYRLFSEKLGVNLLSLEEELVILNLKKWELSSFLNGFDYSSPFKTTVNHVLTGLILGYPIESTIAVLIGQVY</sequence>
<dbReference type="EMBL" id="CP024848">
    <property type="protein sequence ID" value="AXI08223.1"/>
    <property type="molecule type" value="Genomic_DNA"/>
</dbReference>